<evidence type="ECO:0000313" key="7">
    <source>
        <dbReference type="EMBL" id="CAG8591953.1"/>
    </source>
</evidence>
<keyword evidence="2 4" id="KW-0808">Transferase</keyword>
<evidence type="ECO:0000256" key="5">
    <source>
        <dbReference type="SAM" id="Phobius"/>
    </source>
</evidence>
<evidence type="ECO:0000259" key="6">
    <source>
        <dbReference type="PROSITE" id="PS51006"/>
    </source>
</evidence>
<dbReference type="GO" id="GO:0016740">
    <property type="term" value="F:transferase activity"/>
    <property type="evidence" value="ECO:0007669"/>
    <property type="project" value="UniProtKB-UniRule"/>
</dbReference>
<dbReference type="PANTHER" id="PTHR43317:SF1">
    <property type="entry name" value="THERMOSPERMINE SYNTHASE ACAULIS5"/>
    <property type="match status" value="1"/>
</dbReference>
<dbReference type="Gene3D" id="3.40.50.150">
    <property type="entry name" value="Vaccinia Virus protein VP39"/>
    <property type="match status" value="1"/>
</dbReference>
<dbReference type="Pfam" id="PF01564">
    <property type="entry name" value="Spermine_synth"/>
    <property type="match status" value="1"/>
</dbReference>
<evidence type="ECO:0000256" key="1">
    <source>
        <dbReference type="ARBA" id="ARBA00007867"/>
    </source>
</evidence>
<evidence type="ECO:0000256" key="4">
    <source>
        <dbReference type="PROSITE-ProRule" id="PRU00354"/>
    </source>
</evidence>
<dbReference type="SUPFAM" id="SSF53335">
    <property type="entry name" value="S-adenosyl-L-methionine-dependent methyltransferases"/>
    <property type="match status" value="1"/>
</dbReference>
<comment type="caution">
    <text evidence="7">The sequence shown here is derived from an EMBL/GenBank/DDBJ whole genome shotgun (WGS) entry which is preliminary data.</text>
</comment>
<feature type="transmembrane region" description="Helical" evidence="5">
    <location>
        <begin position="38"/>
        <end position="55"/>
    </location>
</feature>
<accession>A0A9N9C994</accession>
<feature type="active site" description="Proton acceptor" evidence="4">
    <location>
        <position position="428"/>
    </location>
</feature>
<comment type="similarity">
    <text evidence="1">Belongs to the spermidine/spermine synthase family.</text>
</comment>
<dbReference type="InterPro" id="IPR029063">
    <property type="entry name" value="SAM-dependent_MTases_sf"/>
</dbReference>
<keyword evidence="5" id="KW-0472">Membrane</keyword>
<sequence length="587" mass="66470">MARRRRNIPQQSTTSAKQLHEVDDQIASITQLWTLSRATLLLLTPILASTILQVAPKYVEPIYGNVFSTLYFPEMSIGCLVGGGVLGVLFAVQAQKKATMNRILAEAVITAVDRCGVVFAAAPILTRILFNQSGLLGPYIGPQFTQSFLGYPVMFLLGFVNAIVCARRSIEIRTIPTVRWISYVAIYTIAIVTLTYVLYNVTAMGKNCQRLYLSGILLGVIGGLFKSLLALYGEVTLLDDSGQRKRIHLSAQTCMQNIGLKMFPQVLIILLTLYNVRFNPQCHNGLIQDVTVEKSTYSIIARKESITGWIDTVDVFRETPRLELRLMRAGHSFIGGVYKESWDSVYGSFYFMEALRLVKNRALEGNPTALQMYVNANITLDIVELDPIVYDYAINYFKLEKKHNIYIQDGRRFIENAPPRKYDYVLHDVFTGGSVPSSLFSTKALEQIKRIMKDDGVLALNFVGSQLWPYAEALALVYNTIKTTFPYVKCVNEGWQEAGTFTNMVFFASSKPIRFRDANETDFFGSTMREYILNNFQSWFIQLDKFSNVTGIITEDNNPLDKLQLTTALEHWKAMRSSFPLEFWINY</sequence>
<dbReference type="NCBIfam" id="NF037959">
    <property type="entry name" value="MFS_SpdSyn"/>
    <property type="match status" value="1"/>
</dbReference>
<proteinExistence type="inferred from homology"/>
<feature type="transmembrane region" description="Helical" evidence="5">
    <location>
        <begin position="178"/>
        <end position="199"/>
    </location>
</feature>
<dbReference type="InterPro" id="IPR030374">
    <property type="entry name" value="PABS"/>
</dbReference>
<keyword evidence="5" id="KW-0812">Transmembrane</keyword>
<dbReference type="Proteomes" id="UP000789739">
    <property type="component" value="Unassembled WGS sequence"/>
</dbReference>
<protein>
    <submittedName>
        <fullName evidence="7">4837_t:CDS:1</fullName>
    </submittedName>
</protein>
<name>A0A9N9C994_9GLOM</name>
<keyword evidence="5" id="KW-1133">Transmembrane helix</keyword>
<evidence type="ECO:0000313" key="8">
    <source>
        <dbReference type="Proteomes" id="UP000789739"/>
    </source>
</evidence>
<dbReference type="AlphaFoldDB" id="A0A9N9C994"/>
<feature type="transmembrane region" description="Helical" evidence="5">
    <location>
        <begin position="75"/>
        <end position="92"/>
    </location>
</feature>
<evidence type="ECO:0000256" key="3">
    <source>
        <dbReference type="ARBA" id="ARBA00023115"/>
    </source>
</evidence>
<dbReference type="PROSITE" id="PS51006">
    <property type="entry name" value="PABS_2"/>
    <property type="match status" value="1"/>
</dbReference>
<dbReference type="OrthoDB" id="2016285at2759"/>
<organism evidence="7 8">
    <name type="scientific">Paraglomus brasilianum</name>
    <dbReference type="NCBI Taxonomy" id="144538"/>
    <lineage>
        <taxon>Eukaryota</taxon>
        <taxon>Fungi</taxon>
        <taxon>Fungi incertae sedis</taxon>
        <taxon>Mucoromycota</taxon>
        <taxon>Glomeromycotina</taxon>
        <taxon>Glomeromycetes</taxon>
        <taxon>Paraglomerales</taxon>
        <taxon>Paraglomeraceae</taxon>
        <taxon>Paraglomus</taxon>
    </lineage>
</organism>
<evidence type="ECO:0000256" key="2">
    <source>
        <dbReference type="ARBA" id="ARBA00022679"/>
    </source>
</evidence>
<keyword evidence="8" id="KW-1185">Reference proteome</keyword>
<keyword evidence="3 4" id="KW-0620">Polyamine biosynthesis</keyword>
<feature type="transmembrane region" description="Helical" evidence="5">
    <location>
        <begin position="211"/>
        <end position="237"/>
    </location>
</feature>
<dbReference type="GO" id="GO:0006596">
    <property type="term" value="P:polyamine biosynthetic process"/>
    <property type="evidence" value="ECO:0007669"/>
    <property type="project" value="UniProtKB-UniRule"/>
</dbReference>
<feature type="domain" description="PABS" evidence="6">
    <location>
        <begin position="381"/>
        <end position="511"/>
    </location>
</feature>
<reference evidence="7" key="1">
    <citation type="submission" date="2021-06" db="EMBL/GenBank/DDBJ databases">
        <authorList>
            <person name="Kallberg Y."/>
            <person name="Tangrot J."/>
            <person name="Rosling A."/>
        </authorList>
    </citation>
    <scope>NUCLEOTIDE SEQUENCE</scope>
    <source>
        <strain evidence="7">BR232B</strain>
    </source>
</reference>
<gene>
    <name evidence="7" type="ORF">PBRASI_LOCUS7171</name>
</gene>
<feature type="transmembrane region" description="Helical" evidence="5">
    <location>
        <begin position="148"/>
        <end position="166"/>
    </location>
</feature>
<dbReference type="PANTHER" id="PTHR43317">
    <property type="entry name" value="THERMOSPERMINE SYNTHASE ACAULIS5"/>
    <property type="match status" value="1"/>
</dbReference>
<dbReference type="EMBL" id="CAJVPI010001057">
    <property type="protein sequence ID" value="CAG8591953.1"/>
    <property type="molecule type" value="Genomic_DNA"/>
</dbReference>